<comment type="caution">
    <text evidence="1">The sequence shown here is derived from an EMBL/GenBank/DDBJ whole genome shotgun (WGS) entry which is preliminary data.</text>
</comment>
<protein>
    <submittedName>
        <fullName evidence="1">Uncharacterized protein</fullName>
    </submittedName>
</protein>
<feature type="non-terminal residue" evidence="1">
    <location>
        <position position="97"/>
    </location>
</feature>
<dbReference type="Proteomes" id="UP000266673">
    <property type="component" value="Unassembled WGS sequence"/>
</dbReference>
<proteinExistence type="predicted"/>
<organism evidence="1 2">
    <name type="scientific">Gigaspora rosea</name>
    <dbReference type="NCBI Taxonomy" id="44941"/>
    <lineage>
        <taxon>Eukaryota</taxon>
        <taxon>Fungi</taxon>
        <taxon>Fungi incertae sedis</taxon>
        <taxon>Mucoromycota</taxon>
        <taxon>Glomeromycotina</taxon>
        <taxon>Glomeromycetes</taxon>
        <taxon>Diversisporales</taxon>
        <taxon>Gigasporaceae</taxon>
        <taxon>Gigaspora</taxon>
    </lineage>
</organism>
<reference evidence="1 2" key="1">
    <citation type="submission" date="2018-06" db="EMBL/GenBank/DDBJ databases">
        <title>Comparative genomics reveals the genomic features of Rhizophagus irregularis, R. cerebriforme, R. diaphanum and Gigaspora rosea, and their symbiotic lifestyle signature.</title>
        <authorList>
            <person name="Morin E."/>
            <person name="San Clemente H."/>
            <person name="Chen E.C.H."/>
            <person name="De La Providencia I."/>
            <person name="Hainaut M."/>
            <person name="Kuo A."/>
            <person name="Kohler A."/>
            <person name="Murat C."/>
            <person name="Tang N."/>
            <person name="Roy S."/>
            <person name="Loubradou J."/>
            <person name="Henrissat B."/>
            <person name="Grigoriev I.V."/>
            <person name="Corradi N."/>
            <person name="Roux C."/>
            <person name="Martin F.M."/>
        </authorList>
    </citation>
    <scope>NUCLEOTIDE SEQUENCE [LARGE SCALE GENOMIC DNA]</scope>
    <source>
        <strain evidence="1 2">DAOM 194757</strain>
    </source>
</reference>
<evidence type="ECO:0000313" key="2">
    <source>
        <dbReference type="Proteomes" id="UP000266673"/>
    </source>
</evidence>
<dbReference type="OrthoDB" id="2404451at2759"/>
<evidence type="ECO:0000313" key="1">
    <source>
        <dbReference type="EMBL" id="RIB00214.1"/>
    </source>
</evidence>
<gene>
    <name evidence="1" type="ORF">C2G38_2307619</name>
</gene>
<sequence length="97" mass="11910">MHSLFENTIQHMFRHFNSKFFNNEKLNNADYKITTNHWNEIERIVEFNQKMMPSEFERLPINIQKYYNSLKAEDWYNWAVLYSLPLFQGHSTNKVFT</sequence>
<keyword evidence="2" id="KW-1185">Reference proteome</keyword>
<accession>A0A397TQN5</accession>
<dbReference type="EMBL" id="QKWP01004840">
    <property type="protein sequence ID" value="RIB00214.1"/>
    <property type="molecule type" value="Genomic_DNA"/>
</dbReference>
<dbReference type="STRING" id="44941.A0A397TQN5"/>
<name>A0A397TQN5_9GLOM</name>
<dbReference type="AlphaFoldDB" id="A0A397TQN5"/>